<dbReference type="PANTHER" id="PTHR36819">
    <property type="entry name" value="REGULATOR OF PHOSPHOLIPASE D SRF1"/>
    <property type="match status" value="1"/>
</dbReference>
<protein>
    <recommendedName>
        <fullName evidence="5">Regulator of phospholipase D SRF1</fullName>
    </recommendedName>
</protein>
<keyword evidence="2" id="KW-1133">Transmembrane helix</keyword>
<feature type="transmembrane region" description="Helical" evidence="2">
    <location>
        <begin position="265"/>
        <end position="286"/>
    </location>
</feature>
<keyword evidence="2" id="KW-0472">Membrane</keyword>
<evidence type="ECO:0000256" key="2">
    <source>
        <dbReference type="SAM" id="Phobius"/>
    </source>
</evidence>
<evidence type="ECO:0000313" key="4">
    <source>
        <dbReference type="Proteomes" id="UP000799764"/>
    </source>
</evidence>
<keyword evidence="2" id="KW-0812">Transmembrane</keyword>
<dbReference type="AlphaFoldDB" id="A0A9P4PTE1"/>
<keyword evidence="4" id="KW-1185">Reference proteome</keyword>
<dbReference type="GO" id="GO:0000324">
    <property type="term" value="C:fungal-type vacuole"/>
    <property type="evidence" value="ECO:0007669"/>
    <property type="project" value="TreeGrafter"/>
</dbReference>
<gene>
    <name evidence="3" type="ORF">P171DRAFT_150938</name>
</gene>
<dbReference type="GO" id="GO:0071944">
    <property type="term" value="C:cell periphery"/>
    <property type="evidence" value="ECO:0007669"/>
    <property type="project" value="TreeGrafter"/>
</dbReference>
<proteinExistence type="predicted"/>
<dbReference type="OrthoDB" id="2589563at2759"/>
<feature type="compositionally biased region" description="Polar residues" evidence="1">
    <location>
        <begin position="59"/>
        <end position="70"/>
    </location>
</feature>
<feature type="compositionally biased region" description="Polar residues" evidence="1">
    <location>
        <begin position="92"/>
        <end position="104"/>
    </location>
</feature>
<evidence type="ECO:0000256" key="1">
    <source>
        <dbReference type="SAM" id="MobiDB-lite"/>
    </source>
</evidence>
<feature type="transmembrane region" description="Helical" evidence="2">
    <location>
        <begin position="392"/>
        <end position="416"/>
    </location>
</feature>
<feature type="region of interest" description="Disordered" evidence="1">
    <location>
        <begin position="1"/>
        <end position="114"/>
    </location>
</feature>
<feature type="compositionally biased region" description="Basic and acidic residues" evidence="1">
    <location>
        <begin position="71"/>
        <end position="80"/>
    </location>
</feature>
<accession>A0A9P4PTE1</accession>
<feature type="compositionally biased region" description="Basic and acidic residues" evidence="1">
    <location>
        <begin position="105"/>
        <end position="114"/>
    </location>
</feature>
<feature type="transmembrane region" description="Helical" evidence="2">
    <location>
        <begin position="339"/>
        <end position="360"/>
    </location>
</feature>
<evidence type="ECO:0000313" key="3">
    <source>
        <dbReference type="EMBL" id="KAF2451014.1"/>
    </source>
</evidence>
<reference evidence="3" key="1">
    <citation type="journal article" date="2020" name="Stud. Mycol.">
        <title>101 Dothideomycetes genomes: a test case for predicting lifestyles and emergence of pathogens.</title>
        <authorList>
            <person name="Haridas S."/>
            <person name="Albert R."/>
            <person name="Binder M."/>
            <person name="Bloem J."/>
            <person name="Labutti K."/>
            <person name="Salamov A."/>
            <person name="Andreopoulos B."/>
            <person name="Baker S."/>
            <person name="Barry K."/>
            <person name="Bills G."/>
            <person name="Bluhm B."/>
            <person name="Cannon C."/>
            <person name="Castanera R."/>
            <person name="Culley D."/>
            <person name="Daum C."/>
            <person name="Ezra D."/>
            <person name="Gonzalez J."/>
            <person name="Henrissat B."/>
            <person name="Kuo A."/>
            <person name="Liang C."/>
            <person name="Lipzen A."/>
            <person name="Lutzoni F."/>
            <person name="Magnuson J."/>
            <person name="Mondo S."/>
            <person name="Nolan M."/>
            <person name="Ohm R."/>
            <person name="Pangilinan J."/>
            <person name="Park H.-J."/>
            <person name="Ramirez L."/>
            <person name="Alfaro M."/>
            <person name="Sun H."/>
            <person name="Tritt A."/>
            <person name="Yoshinaga Y."/>
            <person name="Zwiers L.-H."/>
            <person name="Turgeon B."/>
            <person name="Goodwin S."/>
            <person name="Spatafora J."/>
            <person name="Crous P."/>
            <person name="Grigoriev I."/>
        </authorList>
    </citation>
    <scope>NUCLEOTIDE SEQUENCE</scope>
    <source>
        <strain evidence="3">CBS 690.94</strain>
    </source>
</reference>
<dbReference type="PANTHER" id="PTHR36819:SF1">
    <property type="entry name" value="REGULATOR OF PHOSPHOLIPASE D SRF1"/>
    <property type="match status" value="1"/>
</dbReference>
<feature type="compositionally biased region" description="Polar residues" evidence="1">
    <location>
        <begin position="27"/>
        <end position="37"/>
    </location>
</feature>
<name>A0A9P4PTE1_9PLEO</name>
<comment type="caution">
    <text evidence="3">The sequence shown here is derived from an EMBL/GenBank/DDBJ whole genome shotgun (WGS) entry which is preliminary data.</text>
</comment>
<dbReference type="Proteomes" id="UP000799764">
    <property type="component" value="Unassembled WGS sequence"/>
</dbReference>
<dbReference type="InterPro" id="IPR037737">
    <property type="entry name" value="Srf1"/>
</dbReference>
<organism evidence="3 4">
    <name type="scientific">Karstenula rhodostoma CBS 690.94</name>
    <dbReference type="NCBI Taxonomy" id="1392251"/>
    <lineage>
        <taxon>Eukaryota</taxon>
        <taxon>Fungi</taxon>
        <taxon>Dikarya</taxon>
        <taxon>Ascomycota</taxon>
        <taxon>Pezizomycotina</taxon>
        <taxon>Dothideomycetes</taxon>
        <taxon>Pleosporomycetidae</taxon>
        <taxon>Pleosporales</taxon>
        <taxon>Massarineae</taxon>
        <taxon>Didymosphaeriaceae</taxon>
        <taxon>Karstenula</taxon>
    </lineage>
</organism>
<feature type="region of interest" description="Disordered" evidence="1">
    <location>
        <begin position="146"/>
        <end position="167"/>
    </location>
</feature>
<feature type="transmembrane region" description="Helical" evidence="2">
    <location>
        <begin position="298"/>
        <end position="319"/>
    </location>
</feature>
<sequence length="421" mass="46545">MTTNPMVEAHNGASPFLHPSPPPAQGHLTTNTTTLRLQPSHFPSAAPSPIPPTASSLSLQRPLSATTASSSHDRYPHDQTDGAANVPKSHRQSVSSNPHTLASSRSKDTQAADDKHRIARTLPPWVQSADDDEHADAASSLLLPRTPTSVRPASHNYLPTPKSHVPGRRFDHAREHAPVTPKTPLAEQASKWQQFAKASDFDRPPSSRGQIVDDDWMKENMPNLEEPWQPMDQEEKEPLKGFFLFSSAKRARFHRVLMNHPMVPLVVRMIVLIFSVLALALAGSIFHRSDSQSCKNNSSTWMAVVVDVVAIVYTVYITYDEYTSKPLGLRSHYAKMRLIFLDLAFIVFDSANLSLAFQALTDSRWACKDGSDLDEGGAGCQYVKSICSRQKALTATLLIALIAWLTTFAISTMRLIERVAR</sequence>
<dbReference type="EMBL" id="MU001493">
    <property type="protein sequence ID" value="KAF2451014.1"/>
    <property type="molecule type" value="Genomic_DNA"/>
</dbReference>
<evidence type="ECO:0008006" key="5">
    <source>
        <dbReference type="Google" id="ProtNLM"/>
    </source>
</evidence>